<evidence type="ECO:0000313" key="1">
    <source>
        <dbReference type="EMBL" id="HEW63673.1"/>
    </source>
</evidence>
<dbReference type="OMA" id="YGMPYSV"/>
<evidence type="ECO:0000313" key="2">
    <source>
        <dbReference type="EMBL" id="MBE9391079.1"/>
    </source>
</evidence>
<dbReference type="Proteomes" id="UP000886076">
    <property type="component" value="Unassembled WGS sequence"/>
</dbReference>
<dbReference type="AlphaFoldDB" id="A0A7C2ZPH9"/>
<dbReference type="RefSeq" id="WP_014557614.1">
    <property type="nucleotide sequence ID" value="NZ_DSFH01000023.1"/>
</dbReference>
<dbReference type="EMBL" id="JADEZV010000002">
    <property type="protein sequence ID" value="MBE9391079.1"/>
    <property type="molecule type" value="Genomic_DNA"/>
</dbReference>
<comment type="caution">
    <text evidence="1">The sequence shown here is derived from an EMBL/GenBank/DDBJ whole genome shotgun (WGS) entry which is preliminary data.</text>
</comment>
<sequence length="194" mass="21830">MSERGKKRFLAISEDIITEAMNISEKVGIPFTTLIERALSDVFKVMKYKPQLIDALSYADAVDDIRKLGGIVIPMTFFKKNIEKLSDKELEDLANELYKMSLWYGELAKVKRGISVDELKRAISLWIPSSNIEVIENGSEMKIIVSLLDANDKVLSVSKRIIEGLLEGFDLKVKEISLGNSLIIAKVHGKIEEK</sequence>
<proteinExistence type="predicted"/>
<accession>A0A7C2ZPH9</accession>
<reference evidence="1" key="1">
    <citation type="journal article" date="2020" name="mSystems">
        <title>Genome- and Community-Level Interaction Insights into Carbon Utilization and Element Cycling Functions of Hydrothermarchaeota in Hydrothermal Sediment.</title>
        <authorList>
            <person name="Zhou Z."/>
            <person name="Liu Y."/>
            <person name="Xu W."/>
            <person name="Pan J."/>
            <person name="Luo Z.H."/>
            <person name="Li M."/>
        </authorList>
    </citation>
    <scope>NUCLEOTIDE SEQUENCE [LARGE SCALE GENOMIC DNA]</scope>
    <source>
        <strain evidence="1">SpSt-1261</strain>
    </source>
</reference>
<dbReference type="EMBL" id="DSFH01000023">
    <property type="protein sequence ID" value="HEW63673.1"/>
    <property type="molecule type" value="Genomic_DNA"/>
</dbReference>
<organism evidence="1">
    <name type="scientific">Fervidicoccus fontis</name>
    <dbReference type="NCBI Taxonomy" id="683846"/>
    <lineage>
        <taxon>Archaea</taxon>
        <taxon>Thermoproteota</taxon>
        <taxon>Thermoprotei</taxon>
        <taxon>Fervidicoccales</taxon>
        <taxon>Fervidicoccaceae</taxon>
        <taxon>Fervidicoccus</taxon>
    </lineage>
</organism>
<dbReference type="Proteomes" id="UP000652307">
    <property type="component" value="Unassembled WGS sequence"/>
</dbReference>
<gene>
    <name evidence="1" type="ORF">ENO39_01245</name>
    <name evidence="2" type="ORF">IOK49_03170</name>
</gene>
<protein>
    <submittedName>
        <fullName evidence="1">Uncharacterized protein</fullName>
    </submittedName>
</protein>
<name>A0A7C2ZPH9_9CREN</name>
<reference evidence="2" key="2">
    <citation type="submission" date="2020-10" db="EMBL/GenBank/DDBJ databases">
        <title>Fervidococcus fontis strain 3639Fd - the first crenarchaeon capable of growth on lipids.</title>
        <authorList>
            <person name="Kochetkova T.V."/>
            <person name="Elcheninov A.G."/>
            <person name="Toschakov S.V."/>
            <person name="Kublanov I.V."/>
        </authorList>
    </citation>
    <scope>NUCLEOTIDE SEQUENCE</scope>
    <source>
        <strain evidence="2">3639Fd</strain>
    </source>
</reference>
<dbReference type="GeneID" id="12449549"/>